<feature type="compositionally biased region" description="Basic and acidic residues" evidence="1">
    <location>
        <begin position="107"/>
        <end position="126"/>
    </location>
</feature>
<evidence type="ECO:0000313" key="2">
    <source>
        <dbReference type="EMBL" id="CAK0781143.1"/>
    </source>
</evidence>
<feature type="region of interest" description="Disordered" evidence="1">
    <location>
        <begin position="380"/>
        <end position="405"/>
    </location>
</feature>
<feature type="region of interest" description="Disordered" evidence="1">
    <location>
        <begin position="176"/>
        <end position="229"/>
    </location>
</feature>
<comment type="caution">
    <text evidence="2">The sequence shown here is derived from an EMBL/GenBank/DDBJ whole genome shotgun (WGS) entry which is preliminary data.</text>
</comment>
<dbReference type="AlphaFoldDB" id="A0AAV1I448"/>
<feature type="region of interest" description="Disordered" evidence="1">
    <location>
        <begin position="47"/>
        <end position="142"/>
    </location>
</feature>
<organism evidence="2 3">
    <name type="scientific">Coccomyxa viridis</name>
    <dbReference type="NCBI Taxonomy" id="1274662"/>
    <lineage>
        <taxon>Eukaryota</taxon>
        <taxon>Viridiplantae</taxon>
        <taxon>Chlorophyta</taxon>
        <taxon>core chlorophytes</taxon>
        <taxon>Trebouxiophyceae</taxon>
        <taxon>Trebouxiophyceae incertae sedis</taxon>
        <taxon>Coccomyxaceae</taxon>
        <taxon>Coccomyxa</taxon>
    </lineage>
</organism>
<accession>A0AAV1I448</accession>
<feature type="region of interest" description="Disordered" evidence="1">
    <location>
        <begin position="250"/>
        <end position="269"/>
    </location>
</feature>
<feature type="region of interest" description="Disordered" evidence="1">
    <location>
        <begin position="456"/>
        <end position="479"/>
    </location>
</feature>
<evidence type="ECO:0000313" key="3">
    <source>
        <dbReference type="Proteomes" id="UP001314263"/>
    </source>
</evidence>
<feature type="compositionally biased region" description="Low complexity" evidence="1">
    <location>
        <begin position="391"/>
        <end position="401"/>
    </location>
</feature>
<evidence type="ECO:0000256" key="1">
    <source>
        <dbReference type="SAM" id="MobiDB-lite"/>
    </source>
</evidence>
<proteinExistence type="predicted"/>
<dbReference type="EMBL" id="CAUYUE010000006">
    <property type="protein sequence ID" value="CAK0781143.1"/>
    <property type="molecule type" value="Genomic_DNA"/>
</dbReference>
<dbReference type="Proteomes" id="UP001314263">
    <property type="component" value="Unassembled WGS sequence"/>
</dbReference>
<keyword evidence="3" id="KW-1185">Reference proteome</keyword>
<feature type="compositionally biased region" description="Polar residues" evidence="1">
    <location>
        <begin position="1"/>
        <end position="19"/>
    </location>
</feature>
<reference evidence="2 3" key="1">
    <citation type="submission" date="2023-10" db="EMBL/GenBank/DDBJ databases">
        <authorList>
            <person name="Maclean D."/>
            <person name="Macfadyen A."/>
        </authorList>
    </citation>
    <scope>NUCLEOTIDE SEQUENCE [LARGE SCALE GENOMIC DNA]</scope>
</reference>
<feature type="region of interest" description="Disordered" evidence="1">
    <location>
        <begin position="1"/>
        <end position="23"/>
    </location>
</feature>
<feature type="compositionally biased region" description="Polar residues" evidence="1">
    <location>
        <begin position="253"/>
        <end position="269"/>
    </location>
</feature>
<sequence length="737" mass="79112">MSASTSELAATPGSSSGLSPQALYERQLVKQSIAPASHEPRRLRRLYRLRDMRLQRGTTGTKPLGHHRLKASKRKIEVPCDSDDAPHALDVQPDSKLQAEGSGPDTSRQRVSKDGSASRRVVRAEGKQAPSMRKGVGDAPRQLADPLSMTQAKPRRRSQSEVLHLFKGKASAALAQRKHLRPAKLKPSFDINSNNRAVHRQQQSHGLAARAKGCGSGAPAAHAAMRSHKPQNHGLHVGLVREDRAHLEDIHQDQGSNQGQQAPENMQDVDQQARWGSLIAEPAHSGQQQTPKRPAGTCASIAQRSVPEDAPAMDCLPSMTGQAIPHTEYSQHLQRCLSSRFCHASGLTPEQAQQPDLLQQGIALLVSALESGPRAAAAAQQRKTAYHAPRAGSASAGSAAAGDERVHGADPIRQHASMAMGHTSIGTACERSNLFRVSMSHPVIHLAPDLAEDAALAGDAQQAHSEGGPQGTSSGVSMSLSGSLQLAGAAEEQPEKCSLPFNCFGRNSLGKGVGSAPSPDISEEYQDWGMKDSLHSPARGLFDLPLADDIMVPSMGLFEHLQGSVASRSPQLADAFQQQTADVHSPVTASISLYELSAPEGDHEQVLARPFDEDFAFLEEGRTVRHEAPFATGRSDMHTSRCTEQFKKRGMAQGHIDKDLPNCNDLNFADAEQALGKGPMQDLEAADELDTDLHDTFKQMRDTLSWYQLPSSTAMVTQTTDPDPVAAFSGFCDSLAV</sequence>
<gene>
    <name evidence="2" type="ORF">CVIRNUC_005296</name>
</gene>
<feature type="compositionally biased region" description="Basic residues" evidence="1">
    <location>
        <begin position="64"/>
        <end position="73"/>
    </location>
</feature>
<feature type="compositionally biased region" description="Polar residues" evidence="1">
    <location>
        <begin position="190"/>
        <end position="205"/>
    </location>
</feature>
<name>A0AAV1I448_9CHLO</name>
<protein>
    <submittedName>
        <fullName evidence="2">Uncharacterized protein</fullName>
    </submittedName>
</protein>